<comment type="subcellular location">
    <subcellularLocation>
        <location evidence="1">Mitochondrion inner membrane</location>
        <topology evidence="1">Multi-pass membrane protein</topology>
    </subcellularLocation>
</comment>
<evidence type="ECO:0000256" key="1">
    <source>
        <dbReference type="ARBA" id="ARBA00004448"/>
    </source>
</evidence>
<evidence type="ECO:0000256" key="10">
    <source>
        <dbReference type="PROSITE-ProRule" id="PRU00282"/>
    </source>
</evidence>
<keyword evidence="4 10" id="KW-0812">Transmembrane</keyword>
<evidence type="ECO:0000256" key="8">
    <source>
        <dbReference type="ARBA" id="ARBA00023128"/>
    </source>
</evidence>
<evidence type="ECO:0000256" key="3">
    <source>
        <dbReference type="ARBA" id="ARBA00022448"/>
    </source>
</evidence>
<evidence type="ECO:0000256" key="2">
    <source>
        <dbReference type="ARBA" id="ARBA00006375"/>
    </source>
</evidence>
<organism evidence="12 13">
    <name type="scientific">Boothiomyces macroporosus</name>
    <dbReference type="NCBI Taxonomy" id="261099"/>
    <lineage>
        <taxon>Eukaryota</taxon>
        <taxon>Fungi</taxon>
        <taxon>Fungi incertae sedis</taxon>
        <taxon>Chytridiomycota</taxon>
        <taxon>Chytridiomycota incertae sedis</taxon>
        <taxon>Chytridiomycetes</taxon>
        <taxon>Rhizophydiales</taxon>
        <taxon>Terramycetaceae</taxon>
        <taxon>Boothiomyces</taxon>
    </lineage>
</organism>
<dbReference type="PANTHER" id="PTHR45928">
    <property type="entry name" value="RE38146P"/>
    <property type="match status" value="1"/>
</dbReference>
<feature type="repeat" description="Solcar" evidence="10">
    <location>
        <begin position="10"/>
        <end position="104"/>
    </location>
</feature>
<evidence type="ECO:0000313" key="13">
    <source>
        <dbReference type="Proteomes" id="UP001210925"/>
    </source>
</evidence>
<evidence type="ECO:0000256" key="11">
    <source>
        <dbReference type="RuleBase" id="RU000488"/>
    </source>
</evidence>
<comment type="similarity">
    <text evidence="2 11">Belongs to the mitochondrial carrier (TC 2.A.29) family.</text>
</comment>
<feature type="repeat" description="Solcar" evidence="10">
    <location>
        <begin position="175"/>
        <end position="261"/>
    </location>
</feature>
<name>A0AAD5UQY6_9FUNG</name>
<dbReference type="Proteomes" id="UP001210925">
    <property type="component" value="Unassembled WGS sequence"/>
</dbReference>
<proteinExistence type="inferred from homology"/>
<keyword evidence="13" id="KW-1185">Reference proteome</keyword>
<dbReference type="SUPFAM" id="SSF103506">
    <property type="entry name" value="Mitochondrial carrier"/>
    <property type="match status" value="1"/>
</dbReference>
<dbReference type="EMBL" id="JADGKB010000004">
    <property type="protein sequence ID" value="KAJ3261816.1"/>
    <property type="molecule type" value="Genomic_DNA"/>
</dbReference>
<keyword evidence="7" id="KW-1133">Transmembrane helix</keyword>
<comment type="caution">
    <text evidence="12">The sequence shown here is derived from an EMBL/GenBank/DDBJ whole genome shotgun (WGS) entry which is preliminary data.</text>
</comment>
<dbReference type="PANTHER" id="PTHR45928:SF1">
    <property type="entry name" value="RE38146P"/>
    <property type="match status" value="1"/>
</dbReference>
<evidence type="ECO:0000256" key="6">
    <source>
        <dbReference type="ARBA" id="ARBA00022792"/>
    </source>
</evidence>
<dbReference type="AlphaFoldDB" id="A0AAD5UQY6"/>
<evidence type="ECO:0000313" key="12">
    <source>
        <dbReference type="EMBL" id="KAJ3261816.1"/>
    </source>
</evidence>
<keyword evidence="9 10" id="KW-0472">Membrane</keyword>
<evidence type="ECO:0000256" key="5">
    <source>
        <dbReference type="ARBA" id="ARBA00022737"/>
    </source>
</evidence>
<keyword evidence="3 11" id="KW-0813">Transport</keyword>
<evidence type="ECO:0000256" key="4">
    <source>
        <dbReference type="ARBA" id="ARBA00022692"/>
    </source>
</evidence>
<protein>
    <submittedName>
        <fullName evidence="12">Mitochondrial oxaloacetate carrier protein</fullName>
    </submittedName>
</protein>
<dbReference type="GO" id="GO:0005743">
    <property type="term" value="C:mitochondrial inner membrane"/>
    <property type="evidence" value="ECO:0007669"/>
    <property type="project" value="UniProtKB-SubCell"/>
</dbReference>
<dbReference type="InterPro" id="IPR023395">
    <property type="entry name" value="MCP_dom_sf"/>
</dbReference>
<sequence>MPTEKDSVLYQHFKGFVAGALAGCGAVTFTNPWEVAKVRLQLQGELQLKSNAPPKPYGSAITTFVKIYKNEGIVGLQRGLAPAYIYQILLNGSRLGFYDPIKSIFQSGIDYFTGTPNSLPLLSMVSSGATAGIVGLWRGVDASMLRTGVGSSVQLPSYEIIKSYLLSTGYFSGNGSTYLHFAASLGTSFMVCLAMNPFDVAMTRMYNQKDGKTYNSVFDCIGKTLRYEGPLAFFKGFTAHYLRIGPHTILTFVFLEQSRKLMSYF</sequence>
<dbReference type="PROSITE" id="PS50920">
    <property type="entry name" value="SOLCAR"/>
    <property type="match status" value="2"/>
</dbReference>
<keyword evidence="6" id="KW-0999">Mitochondrion inner membrane</keyword>
<evidence type="ECO:0000256" key="9">
    <source>
        <dbReference type="ARBA" id="ARBA00023136"/>
    </source>
</evidence>
<gene>
    <name evidence="12" type="primary">OAC1</name>
    <name evidence="12" type="ORF">HK103_004767</name>
</gene>
<accession>A0AAD5UQY6</accession>
<dbReference type="InterPro" id="IPR018108">
    <property type="entry name" value="MCP_transmembrane"/>
</dbReference>
<evidence type="ECO:0000256" key="7">
    <source>
        <dbReference type="ARBA" id="ARBA00022989"/>
    </source>
</evidence>
<dbReference type="InterPro" id="IPR051508">
    <property type="entry name" value="Mito_Carrier_Antiporter"/>
</dbReference>
<dbReference type="Pfam" id="PF00153">
    <property type="entry name" value="Mito_carr"/>
    <property type="match status" value="3"/>
</dbReference>
<keyword evidence="5" id="KW-0677">Repeat</keyword>
<reference evidence="12" key="1">
    <citation type="submission" date="2020-05" db="EMBL/GenBank/DDBJ databases">
        <title>Phylogenomic resolution of chytrid fungi.</title>
        <authorList>
            <person name="Stajich J.E."/>
            <person name="Amses K."/>
            <person name="Simmons R."/>
            <person name="Seto K."/>
            <person name="Myers J."/>
            <person name="Bonds A."/>
            <person name="Quandt C.A."/>
            <person name="Barry K."/>
            <person name="Liu P."/>
            <person name="Grigoriev I."/>
            <person name="Longcore J.E."/>
            <person name="James T.Y."/>
        </authorList>
    </citation>
    <scope>NUCLEOTIDE SEQUENCE</scope>
    <source>
        <strain evidence="12">PLAUS21</strain>
    </source>
</reference>
<dbReference type="Gene3D" id="1.50.40.10">
    <property type="entry name" value="Mitochondrial carrier domain"/>
    <property type="match status" value="2"/>
</dbReference>
<keyword evidence="8" id="KW-0496">Mitochondrion</keyword>